<comment type="caution">
    <text evidence="1">The sequence shown here is derived from an EMBL/GenBank/DDBJ whole genome shotgun (WGS) entry which is preliminary data.</text>
</comment>
<gene>
    <name evidence="1" type="ORF">PUN28_003084</name>
</gene>
<sequence>MIKNNTAGRRLGVFLISDWMYGQVLFLNPYQRHVPFAVLRLSLNIYANPTRRKGIKREANSWDLYLIVHETTLIYISH</sequence>
<name>A0AAW2GJY6_9HYME</name>
<protein>
    <submittedName>
        <fullName evidence="1">Uncharacterized protein</fullName>
    </submittedName>
</protein>
<keyword evidence="2" id="KW-1185">Reference proteome</keyword>
<dbReference type="Proteomes" id="UP001430953">
    <property type="component" value="Unassembled WGS sequence"/>
</dbReference>
<organism evidence="1 2">
    <name type="scientific">Cardiocondyla obscurior</name>
    <dbReference type="NCBI Taxonomy" id="286306"/>
    <lineage>
        <taxon>Eukaryota</taxon>
        <taxon>Metazoa</taxon>
        <taxon>Ecdysozoa</taxon>
        <taxon>Arthropoda</taxon>
        <taxon>Hexapoda</taxon>
        <taxon>Insecta</taxon>
        <taxon>Pterygota</taxon>
        <taxon>Neoptera</taxon>
        <taxon>Endopterygota</taxon>
        <taxon>Hymenoptera</taxon>
        <taxon>Apocrita</taxon>
        <taxon>Aculeata</taxon>
        <taxon>Formicoidea</taxon>
        <taxon>Formicidae</taxon>
        <taxon>Myrmicinae</taxon>
        <taxon>Cardiocondyla</taxon>
    </lineage>
</organism>
<reference evidence="1 2" key="1">
    <citation type="submission" date="2023-03" db="EMBL/GenBank/DDBJ databases">
        <title>High recombination rates correlate with genetic variation in Cardiocondyla obscurior ants.</title>
        <authorList>
            <person name="Errbii M."/>
        </authorList>
    </citation>
    <scope>NUCLEOTIDE SEQUENCE [LARGE SCALE GENOMIC DNA]</scope>
    <source>
        <strain evidence="1">Alpha-2009</strain>
        <tissue evidence="1">Whole body</tissue>
    </source>
</reference>
<dbReference type="AlphaFoldDB" id="A0AAW2GJY6"/>
<evidence type="ECO:0000313" key="1">
    <source>
        <dbReference type="EMBL" id="KAL0127562.1"/>
    </source>
</evidence>
<dbReference type="EMBL" id="JADYXP020000003">
    <property type="protein sequence ID" value="KAL0127562.1"/>
    <property type="molecule type" value="Genomic_DNA"/>
</dbReference>
<accession>A0AAW2GJY6</accession>
<evidence type="ECO:0000313" key="2">
    <source>
        <dbReference type="Proteomes" id="UP001430953"/>
    </source>
</evidence>
<proteinExistence type="predicted"/>